<comment type="caution">
    <text evidence="2">The sequence shown here is derived from an EMBL/GenBank/DDBJ whole genome shotgun (WGS) entry which is preliminary data.</text>
</comment>
<accession>A0ABP8NDM3</accession>
<proteinExistence type="predicted"/>
<sequence>MFLPTKKGKNWAANKAGEVSSTTHRSSYQRMLGRALHDGGHDKEYLEGVEKVVDAIRRDVNREILSKPDAAAQVRAPSRAA</sequence>
<evidence type="ECO:0000313" key="2">
    <source>
        <dbReference type="EMBL" id="GAA4464164.1"/>
    </source>
</evidence>
<dbReference type="EMBL" id="BAABGA010000067">
    <property type="protein sequence ID" value="GAA4464164.1"/>
    <property type="molecule type" value="Genomic_DNA"/>
</dbReference>
<dbReference type="Proteomes" id="UP001500840">
    <property type="component" value="Unassembled WGS sequence"/>
</dbReference>
<name>A0ABP8NDM3_9BACT</name>
<gene>
    <name evidence="2" type="ORF">GCM10023156_50390</name>
</gene>
<keyword evidence="3" id="KW-1185">Reference proteome</keyword>
<organism evidence="2 3">
    <name type="scientific">Novipirellula rosea</name>
    <dbReference type="NCBI Taxonomy" id="1031540"/>
    <lineage>
        <taxon>Bacteria</taxon>
        <taxon>Pseudomonadati</taxon>
        <taxon>Planctomycetota</taxon>
        <taxon>Planctomycetia</taxon>
        <taxon>Pirellulales</taxon>
        <taxon>Pirellulaceae</taxon>
        <taxon>Novipirellula</taxon>
    </lineage>
</organism>
<reference evidence="3" key="1">
    <citation type="journal article" date="2019" name="Int. J. Syst. Evol. Microbiol.">
        <title>The Global Catalogue of Microorganisms (GCM) 10K type strain sequencing project: providing services to taxonomists for standard genome sequencing and annotation.</title>
        <authorList>
            <consortium name="The Broad Institute Genomics Platform"/>
            <consortium name="The Broad Institute Genome Sequencing Center for Infectious Disease"/>
            <person name="Wu L."/>
            <person name="Ma J."/>
        </authorList>
    </citation>
    <scope>NUCLEOTIDE SEQUENCE [LARGE SCALE GENOMIC DNA]</scope>
    <source>
        <strain evidence="3">JCM 17759</strain>
    </source>
</reference>
<feature type="region of interest" description="Disordered" evidence="1">
    <location>
        <begin position="1"/>
        <end position="25"/>
    </location>
</feature>
<evidence type="ECO:0000256" key="1">
    <source>
        <dbReference type="SAM" id="MobiDB-lite"/>
    </source>
</evidence>
<evidence type="ECO:0000313" key="3">
    <source>
        <dbReference type="Proteomes" id="UP001500840"/>
    </source>
</evidence>
<protein>
    <submittedName>
        <fullName evidence="2">Uncharacterized protein</fullName>
    </submittedName>
</protein>